<dbReference type="GO" id="GO:0005886">
    <property type="term" value="C:plasma membrane"/>
    <property type="evidence" value="ECO:0007669"/>
    <property type="project" value="UniProtKB-SubCell"/>
</dbReference>
<keyword evidence="11" id="KW-0175">Coiled coil</keyword>
<keyword evidence="8 12" id="KW-1133">Transmembrane helix</keyword>
<dbReference type="PANTHER" id="PTHR46494:SF3">
    <property type="entry name" value="ZINC TRANSPORT PROTEIN ZNTB"/>
    <property type="match status" value="1"/>
</dbReference>
<evidence type="ECO:0000256" key="9">
    <source>
        <dbReference type="ARBA" id="ARBA00023065"/>
    </source>
</evidence>
<evidence type="ECO:0000313" key="14">
    <source>
        <dbReference type="Proteomes" id="UP000256845"/>
    </source>
</evidence>
<evidence type="ECO:0000256" key="3">
    <source>
        <dbReference type="ARBA" id="ARBA00022448"/>
    </source>
</evidence>
<dbReference type="SUPFAM" id="SSF144083">
    <property type="entry name" value="Magnesium transport protein CorA, transmembrane region"/>
    <property type="match status" value="1"/>
</dbReference>
<keyword evidence="5" id="KW-0997">Cell inner membrane</keyword>
<dbReference type="GO" id="GO:0000287">
    <property type="term" value="F:magnesium ion binding"/>
    <property type="evidence" value="ECO:0007669"/>
    <property type="project" value="TreeGrafter"/>
</dbReference>
<name>A0A3D9H3X9_9PROT</name>
<comment type="subcellular location">
    <subcellularLocation>
        <location evidence="1">Cell membrane</location>
        <topology evidence="1">Multi-pass membrane protein</topology>
    </subcellularLocation>
</comment>
<keyword evidence="7" id="KW-0862">Zinc</keyword>
<accession>A0A3D9H3X9</accession>
<evidence type="ECO:0000256" key="11">
    <source>
        <dbReference type="SAM" id="Coils"/>
    </source>
</evidence>
<feature type="transmembrane region" description="Helical" evidence="12">
    <location>
        <begin position="268"/>
        <end position="290"/>
    </location>
</feature>
<dbReference type="Gene3D" id="3.30.460.20">
    <property type="entry name" value="CorA soluble domain-like"/>
    <property type="match status" value="1"/>
</dbReference>
<proteinExistence type="inferred from homology"/>
<comment type="similarity">
    <text evidence="2">Belongs to the CorA metal ion transporter (MIT) (TC 1.A.35) family.</text>
</comment>
<comment type="caution">
    <text evidence="13">The sequence shown here is derived from an EMBL/GenBank/DDBJ whole genome shotgun (WGS) entry which is preliminary data.</text>
</comment>
<dbReference type="InterPro" id="IPR002523">
    <property type="entry name" value="MgTranspt_CorA/ZnTranspt_ZntB"/>
</dbReference>
<evidence type="ECO:0000256" key="1">
    <source>
        <dbReference type="ARBA" id="ARBA00004651"/>
    </source>
</evidence>
<keyword evidence="10 12" id="KW-0472">Membrane</keyword>
<keyword evidence="3" id="KW-0813">Transport</keyword>
<feature type="coiled-coil region" evidence="11">
    <location>
        <begin position="158"/>
        <end position="194"/>
    </location>
</feature>
<dbReference type="EMBL" id="QRDW01000016">
    <property type="protein sequence ID" value="RED44204.1"/>
    <property type="molecule type" value="Genomic_DNA"/>
</dbReference>
<keyword evidence="14" id="KW-1185">Reference proteome</keyword>
<organism evidence="13 14">
    <name type="scientific">Aestuariispira insulae</name>
    <dbReference type="NCBI Taxonomy" id="1461337"/>
    <lineage>
        <taxon>Bacteria</taxon>
        <taxon>Pseudomonadati</taxon>
        <taxon>Pseudomonadota</taxon>
        <taxon>Alphaproteobacteria</taxon>
        <taxon>Rhodospirillales</taxon>
        <taxon>Kiloniellaceae</taxon>
        <taxon>Aestuariispira</taxon>
    </lineage>
</organism>
<dbReference type="SUPFAM" id="SSF143865">
    <property type="entry name" value="CorA soluble domain-like"/>
    <property type="match status" value="1"/>
</dbReference>
<reference evidence="13 14" key="1">
    <citation type="submission" date="2018-07" db="EMBL/GenBank/DDBJ databases">
        <title>Genomic Encyclopedia of Type Strains, Phase III (KMG-III): the genomes of soil and plant-associated and newly described type strains.</title>
        <authorList>
            <person name="Whitman W."/>
        </authorList>
    </citation>
    <scope>NUCLEOTIDE SEQUENCE [LARGE SCALE GENOMIC DNA]</scope>
    <source>
        <strain evidence="13 14">CECT 8488</strain>
    </source>
</reference>
<dbReference type="CDD" id="cd12833">
    <property type="entry name" value="ZntB-like_1"/>
    <property type="match status" value="1"/>
</dbReference>
<dbReference type="Pfam" id="PF01544">
    <property type="entry name" value="CorA"/>
    <property type="match status" value="1"/>
</dbReference>
<protein>
    <submittedName>
        <fullName evidence="13">Zinc transporter</fullName>
    </submittedName>
</protein>
<evidence type="ECO:0000256" key="2">
    <source>
        <dbReference type="ARBA" id="ARBA00009765"/>
    </source>
</evidence>
<feature type="coiled-coil region" evidence="11">
    <location>
        <begin position="228"/>
        <end position="259"/>
    </location>
</feature>
<evidence type="ECO:0000256" key="5">
    <source>
        <dbReference type="ARBA" id="ARBA00022519"/>
    </source>
</evidence>
<evidence type="ECO:0000256" key="10">
    <source>
        <dbReference type="ARBA" id="ARBA00023136"/>
    </source>
</evidence>
<evidence type="ECO:0000313" key="13">
    <source>
        <dbReference type="EMBL" id="RED44204.1"/>
    </source>
</evidence>
<keyword evidence="4" id="KW-1003">Cell membrane</keyword>
<dbReference type="InterPro" id="IPR045861">
    <property type="entry name" value="CorA_cytoplasmic_dom"/>
</dbReference>
<evidence type="ECO:0000256" key="7">
    <source>
        <dbReference type="ARBA" id="ARBA00022833"/>
    </source>
</evidence>
<sequence length="332" mass="37379">MGNHDELICAFLLSGDKPGRELSWQEVQDWTPDQGNIWVHFDCTHPGTGDWLRAESSIAPYVLEGLLADETRPRCDSYDEGALIILRGVNLNPDARPEDMVSIRVWADSSRVITTRLRRLMAVDDIRNQMPTGKGPATPGQFLAKLAGRLIDRMGPVIDTLSDQTSELEEALIGSEEESNLEDMRHKLNELRRVAIALRRYISPQKEALRRLNHLDEDWMEEEVQGPMLEVVDRITRINEELEEIRERASVIQDELANRLAQRMGGTMYLLTLVATIIMPLSFVTGLLGINVGGIPGSENPWAFAIVCAMMAAVGIGMFMLFKKMKWLTIPK</sequence>
<dbReference type="GO" id="GO:0015095">
    <property type="term" value="F:magnesium ion transmembrane transporter activity"/>
    <property type="evidence" value="ECO:0007669"/>
    <property type="project" value="TreeGrafter"/>
</dbReference>
<dbReference type="InterPro" id="IPR045863">
    <property type="entry name" value="CorA_TM1_TM2"/>
</dbReference>
<dbReference type="GO" id="GO:0050897">
    <property type="term" value="F:cobalt ion binding"/>
    <property type="evidence" value="ECO:0007669"/>
    <property type="project" value="TreeGrafter"/>
</dbReference>
<keyword evidence="9" id="KW-0406">Ion transport</keyword>
<dbReference type="GO" id="GO:0015087">
    <property type="term" value="F:cobalt ion transmembrane transporter activity"/>
    <property type="evidence" value="ECO:0007669"/>
    <property type="project" value="TreeGrafter"/>
</dbReference>
<dbReference type="Gene3D" id="1.20.58.340">
    <property type="entry name" value="Magnesium transport protein CorA, transmembrane region"/>
    <property type="match status" value="2"/>
</dbReference>
<dbReference type="Proteomes" id="UP000256845">
    <property type="component" value="Unassembled WGS sequence"/>
</dbReference>
<feature type="transmembrane region" description="Helical" evidence="12">
    <location>
        <begin position="302"/>
        <end position="322"/>
    </location>
</feature>
<keyword evidence="6 12" id="KW-0812">Transmembrane</keyword>
<dbReference type="PANTHER" id="PTHR46494">
    <property type="entry name" value="CORA FAMILY METAL ION TRANSPORTER (EUROFUNG)"/>
    <property type="match status" value="1"/>
</dbReference>
<evidence type="ECO:0000256" key="8">
    <source>
        <dbReference type="ARBA" id="ARBA00022989"/>
    </source>
</evidence>
<gene>
    <name evidence="13" type="ORF">DFP90_11645</name>
</gene>
<evidence type="ECO:0000256" key="6">
    <source>
        <dbReference type="ARBA" id="ARBA00022692"/>
    </source>
</evidence>
<dbReference type="AlphaFoldDB" id="A0A3D9H3X9"/>
<evidence type="ECO:0000256" key="12">
    <source>
        <dbReference type="SAM" id="Phobius"/>
    </source>
</evidence>
<evidence type="ECO:0000256" key="4">
    <source>
        <dbReference type="ARBA" id="ARBA00022475"/>
    </source>
</evidence>